<dbReference type="InterPro" id="IPR019358">
    <property type="entry name" value="NEMP_fam"/>
</dbReference>
<feature type="transmembrane region" description="Helical" evidence="8">
    <location>
        <begin position="196"/>
        <end position="216"/>
    </location>
</feature>
<feature type="signal peptide" evidence="9">
    <location>
        <begin position="1"/>
        <end position="32"/>
    </location>
</feature>
<dbReference type="Proteomes" id="UP001419268">
    <property type="component" value="Unassembled WGS sequence"/>
</dbReference>
<keyword evidence="11" id="KW-1185">Reference proteome</keyword>
<keyword evidence="3 8" id="KW-0812">Transmembrane</keyword>
<dbReference type="PANTHER" id="PTHR31587:SF4">
    <property type="entry name" value="TRANSMEMBRANE PROTEIN (DUF2215)"/>
    <property type="match status" value="1"/>
</dbReference>
<keyword evidence="4 9" id="KW-0732">Signal</keyword>
<comment type="caution">
    <text evidence="10">The sequence shown here is derived from an EMBL/GenBank/DDBJ whole genome shotgun (WGS) entry which is preliminary data.</text>
</comment>
<gene>
    <name evidence="10" type="ORF">Scep_000542</name>
</gene>
<evidence type="ECO:0000256" key="6">
    <source>
        <dbReference type="ARBA" id="ARBA00023136"/>
    </source>
</evidence>
<feature type="chain" id="PRO_5042866246" evidence="9">
    <location>
        <begin position="33"/>
        <end position="523"/>
    </location>
</feature>
<feature type="transmembrane region" description="Helical" evidence="8">
    <location>
        <begin position="269"/>
        <end position="287"/>
    </location>
</feature>
<organism evidence="10 11">
    <name type="scientific">Stephania cephalantha</name>
    <dbReference type="NCBI Taxonomy" id="152367"/>
    <lineage>
        <taxon>Eukaryota</taxon>
        <taxon>Viridiplantae</taxon>
        <taxon>Streptophyta</taxon>
        <taxon>Embryophyta</taxon>
        <taxon>Tracheophyta</taxon>
        <taxon>Spermatophyta</taxon>
        <taxon>Magnoliopsida</taxon>
        <taxon>Ranunculales</taxon>
        <taxon>Menispermaceae</taxon>
        <taxon>Menispermoideae</taxon>
        <taxon>Cissampelideae</taxon>
        <taxon>Stephania</taxon>
    </lineage>
</organism>
<evidence type="ECO:0000256" key="2">
    <source>
        <dbReference type="ARBA" id="ARBA00005748"/>
    </source>
</evidence>
<dbReference type="PANTHER" id="PTHR31587">
    <property type="entry name" value="TRANSMEMBRANE PROTEIN (DUF2215)"/>
    <property type="match status" value="1"/>
</dbReference>
<keyword evidence="6 8" id="KW-0472">Membrane</keyword>
<proteinExistence type="inferred from homology"/>
<feature type="transmembrane region" description="Helical" evidence="8">
    <location>
        <begin position="228"/>
        <end position="249"/>
    </location>
</feature>
<evidence type="ECO:0000256" key="4">
    <source>
        <dbReference type="ARBA" id="ARBA00022729"/>
    </source>
</evidence>
<dbReference type="EMBL" id="JBBNAG010000001">
    <property type="protein sequence ID" value="KAK9165351.1"/>
    <property type="molecule type" value="Genomic_DNA"/>
</dbReference>
<feature type="transmembrane region" description="Helical" evidence="8">
    <location>
        <begin position="308"/>
        <end position="326"/>
    </location>
</feature>
<comment type="similarity">
    <text evidence="2">Belongs to the NEMP family.</text>
</comment>
<protein>
    <submittedName>
        <fullName evidence="10">Uncharacterized protein</fullName>
    </submittedName>
</protein>
<dbReference type="Pfam" id="PF10225">
    <property type="entry name" value="NEMP"/>
    <property type="match status" value="1"/>
</dbReference>
<evidence type="ECO:0000256" key="1">
    <source>
        <dbReference type="ARBA" id="ARBA00004575"/>
    </source>
</evidence>
<evidence type="ECO:0000313" key="10">
    <source>
        <dbReference type="EMBL" id="KAK9165351.1"/>
    </source>
</evidence>
<sequence length="523" mass="59324">METASSLRFFVRCSSTTLFFFFVSIFVSTAAAADDELSIDVAHPTALRLISGLPVETSPGSKPGIQLLCKRIHIRGLSRLHYLSKYAHLIRVKVQIVEESPRALRIRNSVDACFHGNSSLGLCMCPQGKWERLSKGPWVRTMSPYDDRVLDIRMPGPSMEFLEVSMDEETSSYRIISLVLGFILLTAAPVLSESIVFYYSSAMAVGVILVILMVLFQGMKLLPTGRRSSLAIFMYSSLIGLGSFLLSYVPKLLQSALKDIGIDEDMFNSLILFLVVCTVLVGAWLGFWIVRKLVLAEDGSIDSGNATFVLWLIRIFAAILILQHLVDMPEPVFEITVIRRYYHFQSSLDPLLAAGALISTILFSKATGFSRLRCIRRLRRRLFRRVRGKQKLTQEPLLRDSYDEYQSRLKTPEDHKSVKLRQEWSSLAACNSPVLGLAKTPPSSQSGSDAYYSTFHDTPERKRFSKKEWEKFTKESTKNALEGLVSSPDFTKWAARNAERITLTPTTNDNDTCRQRRRWFYWF</sequence>
<name>A0AAP0L6J1_9MAGN</name>
<keyword evidence="5 8" id="KW-1133">Transmembrane helix</keyword>
<comment type="subcellular location">
    <subcellularLocation>
        <location evidence="1">Nucleus inner membrane</location>
        <topology evidence="1">Multi-pass membrane protein</topology>
        <orientation evidence="1">Nucleoplasmic side</orientation>
    </subcellularLocation>
</comment>
<keyword evidence="7" id="KW-0539">Nucleus</keyword>
<evidence type="ECO:0000313" key="11">
    <source>
        <dbReference type="Proteomes" id="UP001419268"/>
    </source>
</evidence>
<evidence type="ECO:0000256" key="3">
    <source>
        <dbReference type="ARBA" id="ARBA00022692"/>
    </source>
</evidence>
<evidence type="ECO:0000256" key="7">
    <source>
        <dbReference type="ARBA" id="ARBA00023242"/>
    </source>
</evidence>
<accession>A0AAP0L6J1</accession>
<reference evidence="10 11" key="1">
    <citation type="submission" date="2024-01" db="EMBL/GenBank/DDBJ databases">
        <title>Genome assemblies of Stephania.</title>
        <authorList>
            <person name="Yang L."/>
        </authorList>
    </citation>
    <scope>NUCLEOTIDE SEQUENCE [LARGE SCALE GENOMIC DNA]</scope>
    <source>
        <strain evidence="10">JXDWG</strain>
        <tissue evidence="10">Leaf</tissue>
    </source>
</reference>
<dbReference type="GO" id="GO:0005637">
    <property type="term" value="C:nuclear inner membrane"/>
    <property type="evidence" value="ECO:0007669"/>
    <property type="project" value="UniProtKB-SubCell"/>
</dbReference>
<dbReference type="AlphaFoldDB" id="A0AAP0L6J1"/>
<evidence type="ECO:0000256" key="9">
    <source>
        <dbReference type="SAM" id="SignalP"/>
    </source>
</evidence>
<evidence type="ECO:0000256" key="8">
    <source>
        <dbReference type="SAM" id="Phobius"/>
    </source>
</evidence>
<evidence type="ECO:0000256" key="5">
    <source>
        <dbReference type="ARBA" id="ARBA00022989"/>
    </source>
</evidence>
<feature type="transmembrane region" description="Helical" evidence="8">
    <location>
        <begin position="351"/>
        <end position="372"/>
    </location>
</feature>